<comment type="caution">
    <text evidence="3">The sequence shown here is derived from an EMBL/GenBank/DDBJ whole genome shotgun (WGS) entry which is preliminary data.</text>
</comment>
<dbReference type="EMBL" id="MU129114">
    <property type="protein sequence ID" value="KAF9506343.1"/>
    <property type="molecule type" value="Genomic_DNA"/>
</dbReference>
<dbReference type="AlphaFoldDB" id="A0A9P6AIC6"/>
<dbReference type="Proteomes" id="UP000886523">
    <property type="component" value="Unassembled WGS sequence"/>
</dbReference>
<dbReference type="Pfam" id="PF24883">
    <property type="entry name" value="NPHP3_N"/>
    <property type="match status" value="1"/>
</dbReference>
<reference evidence="3" key="1">
    <citation type="journal article" date="2020" name="Nat. Commun.">
        <title>Large-scale genome sequencing of mycorrhizal fungi provides insights into the early evolution of symbiotic traits.</title>
        <authorList>
            <person name="Miyauchi S."/>
            <person name="Kiss E."/>
            <person name="Kuo A."/>
            <person name="Drula E."/>
            <person name="Kohler A."/>
            <person name="Sanchez-Garcia M."/>
            <person name="Morin E."/>
            <person name="Andreopoulos B."/>
            <person name="Barry K.W."/>
            <person name="Bonito G."/>
            <person name="Buee M."/>
            <person name="Carver A."/>
            <person name="Chen C."/>
            <person name="Cichocki N."/>
            <person name="Clum A."/>
            <person name="Culley D."/>
            <person name="Crous P.W."/>
            <person name="Fauchery L."/>
            <person name="Girlanda M."/>
            <person name="Hayes R.D."/>
            <person name="Keri Z."/>
            <person name="LaButti K."/>
            <person name="Lipzen A."/>
            <person name="Lombard V."/>
            <person name="Magnuson J."/>
            <person name="Maillard F."/>
            <person name="Murat C."/>
            <person name="Nolan M."/>
            <person name="Ohm R.A."/>
            <person name="Pangilinan J."/>
            <person name="Pereira M.F."/>
            <person name="Perotto S."/>
            <person name="Peter M."/>
            <person name="Pfister S."/>
            <person name="Riley R."/>
            <person name="Sitrit Y."/>
            <person name="Stielow J.B."/>
            <person name="Szollosi G."/>
            <person name="Zifcakova L."/>
            <person name="Stursova M."/>
            <person name="Spatafora J.W."/>
            <person name="Tedersoo L."/>
            <person name="Vaario L.M."/>
            <person name="Yamada A."/>
            <person name="Yan M."/>
            <person name="Wang P."/>
            <person name="Xu J."/>
            <person name="Bruns T."/>
            <person name="Baldrian P."/>
            <person name="Vilgalys R."/>
            <person name="Dunand C."/>
            <person name="Henrissat B."/>
            <person name="Grigoriev I.V."/>
            <person name="Hibbett D."/>
            <person name="Nagy L.G."/>
            <person name="Martin F.M."/>
        </authorList>
    </citation>
    <scope>NUCLEOTIDE SEQUENCE</scope>
    <source>
        <strain evidence="3">UP504</strain>
    </source>
</reference>
<evidence type="ECO:0000256" key="1">
    <source>
        <dbReference type="ARBA" id="ARBA00022737"/>
    </source>
</evidence>
<gene>
    <name evidence="3" type="ORF">BS47DRAFT_1428372</name>
</gene>
<name>A0A9P6AIC6_9AGAM</name>
<dbReference type="Gene3D" id="3.40.50.300">
    <property type="entry name" value="P-loop containing nucleotide triphosphate hydrolases"/>
    <property type="match status" value="1"/>
</dbReference>
<dbReference type="InterPro" id="IPR027417">
    <property type="entry name" value="P-loop_NTPase"/>
</dbReference>
<feature type="non-terminal residue" evidence="3">
    <location>
        <position position="1"/>
    </location>
</feature>
<feature type="domain" description="NACHT" evidence="2">
    <location>
        <begin position="45"/>
        <end position="189"/>
    </location>
</feature>
<keyword evidence="4" id="KW-1185">Reference proteome</keyword>
<dbReference type="InterPro" id="IPR056884">
    <property type="entry name" value="NPHP3-like_N"/>
</dbReference>
<sequence>LPRADLAAYDSGREDAPLSCLEGTRVSILAEIMSWFESSEIGTSPVYWLMGLAGTGKSTIAKTVAERVGRNGILGASFFFSRNDVSLRDPSLVFPTLAFQLAQSDNEFKNLIGKAIQQDATLAHKQPLTQFEELILKPLGQVDSHRRTTLIVLDALDECEEQGAATILQLLLSRIRLLPFLRILITSRPEPHISSVFDMTRNPRITILHDIEASLIEEDLHLYIRSELTKIPRNLGLYTFDWTEREISALVEKSGKLFIYAAASIQFIGAAHVRDPYRRLRLILNTEVSQPYPQMNSLYMGVLRNLLSDSPSEAVAERFQMVVGSVVSLRQPLPLRSFACFVQCRLEDVDTALRHLRSVIIPPTLDEAPRIYHPSFRDFITDPSRCSIPEFVIVAVPDQELRHALRCFELMGRFLRQDIVGISDVSLLNSEVERLDEKVGNALSEEVQYACRHWVSHLSCVELGEKRMVEALEGFSMWLILMWLEAMSLIGSLSSAANAIEEAYQWAVNEFKLRGPLTTMLADAYRFILAHGEVIQESALQVYHSALAFTPCDNALYERYSEDVKSCIRVLQGVEAQWPQNLTTLIGHSDGSPQLHFHLMIYSLHQAHMMVPYACGMPCLACTWQLFKAILIMFPWLPFHLMGCSSYQVQMIVPCAYGIQCWAHTLQLFMAILIWLPLWHFQLMVYNLYLAPGIIPSACGMPCQVHTLQLFKAILVGYSQLHFP</sequence>
<dbReference type="PANTHER" id="PTHR10039">
    <property type="entry name" value="AMELOGENIN"/>
    <property type="match status" value="1"/>
</dbReference>
<dbReference type="OrthoDB" id="538223at2759"/>
<evidence type="ECO:0000313" key="3">
    <source>
        <dbReference type="EMBL" id="KAF9506343.1"/>
    </source>
</evidence>
<accession>A0A9P6AIC6</accession>
<dbReference type="InterPro" id="IPR007111">
    <property type="entry name" value="NACHT_NTPase"/>
</dbReference>
<organism evidence="3 4">
    <name type="scientific">Hydnum rufescens UP504</name>
    <dbReference type="NCBI Taxonomy" id="1448309"/>
    <lineage>
        <taxon>Eukaryota</taxon>
        <taxon>Fungi</taxon>
        <taxon>Dikarya</taxon>
        <taxon>Basidiomycota</taxon>
        <taxon>Agaricomycotina</taxon>
        <taxon>Agaricomycetes</taxon>
        <taxon>Cantharellales</taxon>
        <taxon>Hydnaceae</taxon>
        <taxon>Hydnum</taxon>
    </lineage>
</organism>
<evidence type="ECO:0000259" key="2">
    <source>
        <dbReference type="PROSITE" id="PS50837"/>
    </source>
</evidence>
<evidence type="ECO:0000313" key="4">
    <source>
        <dbReference type="Proteomes" id="UP000886523"/>
    </source>
</evidence>
<dbReference type="PANTHER" id="PTHR10039:SF17">
    <property type="entry name" value="FUNGAL STAND N-TERMINAL GOODBYE DOMAIN-CONTAINING PROTEIN-RELATED"/>
    <property type="match status" value="1"/>
</dbReference>
<dbReference type="SUPFAM" id="SSF52540">
    <property type="entry name" value="P-loop containing nucleoside triphosphate hydrolases"/>
    <property type="match status" value="1"/>
</dbReference>
<keyword evidence="1" id="KW-0677">Repeat</keyword>
<proteinExistence type="predicted"/>
<protein>
    <recommendedName>
        <fullName evidence="2">NACHT domain-containing protein</fullName>
    </recommendedName>
</protein>
<dbReference type="PROSITE" id="PS50837">
    <property type="entry name" value="NACHT"/>
    <property type="match status" value="1"/>
</dbReference>